<protein>
    <submittedName>
        <fullName evidence="9">RDD family protein</fullName>
    </submittedName>
</protein>
<feature type="transmembrane region" description="Helical" evidence="6">
    <location>
        <begin position="118"/>
        <end position="137"/>
    </location>
</feature>
<proteinExistence type="predicted"/>
<accession>A0A0A6XXQ5</accession>
<dbReference type="AlphaFoldDB" id="A0A0A6XXQ5"/>
<feature type="domain" description="RDD" evidence="7">
    <location>
        <begin position="10"/>
        <end position="149"/>
    </location>
</feature>
<dbReference type="Pfam" id="PF06271">
    <property type="entry name" value="RDD"/>
    <property type="match status" value="1"/>
</dbReference>
<dbReference type="EMBL" id="JAAIWK010000002">
    <property type="protein sequence ID" value="NEY18720.1"/>
    <property type="molecule type" value="Genomic_DNA"/>
</dbReference>
<dbReference type="InterPro" id="IPR051791">
    <property type="entry name" value="Pra-immunoreactive"/>
</dbReference>
<keyword evidence="2" id="KW-1003">Cell membrane</keyword>
<keyword evidence="4 6" id="KW-1133">Transmembrane helix</keyword>
<dbReference type="PANTHER" id="PTHR36115">
    <property type="entry name" value="PROLINE-RICH ANTIGEN HOMOLOG-RELATED"/>
    <property type="match status" value="1"/>
</dbReference>
<dbReference type="Proteomes" id="UP000476934">
    <property type="component" value="Unassembled WGS sequence"/>
</dbReference>
<reference evidence="8 10" key="1">
    <citation type="submission" date="2014-10" db="EMBL/GenBank/DDBJ databases">
        <title>Draft genome of phytase producing Bacillus ginsengihumi strain M2.11.</title>
        <authorList>
            <person name="Toymentseva A."/>
            <person name="Boulygina E.A."/>
            <person name="Kazakov S.V."/>
            <person name="Kayumov I."/>
            <person name="Suleimanova A.D."/>
            <person name="Mardanova A.M."/>
            <person name="Maria S.N."/>
            <person name="Sergey M.Y."/>
            <person name="Sharipova M.R."/>
        </authorList>
    </citation>
    <scope>NUCLEOTIDE SEQUENCE [LARGE SCALE GENOMIC DNA]</scope>
    <source>
        <strain evidence="8 10">M2.11</strain>
    </source>
</reference>
<evidence type="ECO:0000256" key="4">
    <source>
        <dbReference type="ARBA" id="ARBA00022989"/>
    </source>
</evidence>
<gene>
    <name evidence="9" type="ORF">G4D61_01895</name>
    <name evidence="8" type="ORF">NG54_12805</name>
</gene>
<comment type="subcellular location">
    <subcellularLocation>
        <location evidence="1">Cell membrane</location>
        <topology evidence="1">Multi-pass membrane protein</topology>
    </subcellularLocation>
</comment>
<evidence type="ECO:0000313" key="8">
    <source>
        <dbReference type="EMBL" id="KHD84882.1"/>
    </source>
</evidence>
<dbReference type="STRING" id="363870.NG54_12805"/>
<keyword evidence="3 6" id="KW-0812">Transmembrane</keyword>
<dbReference type="PANTHER" id="PTHR36115:SF9">
    <property type="entry name" value="LMO1584 PROTEIN"/>
    <property type="match status" value="1"/>
</dbReference>
<evidence type="ECO:0000259" key="7">
    <source>
        <dbReference type="Pfam" id="PF06271"/>
    </source>
</evidence>
<keyword evidence="11" id="KW-1185">Reference proteome</keyword>
<evidence type="ECO:0000256" key="1">
    <source>
        <dbReference type="ARBA" id="ARBA00004651"/>
    </source>
</evidence>
<name>A0A0A6XXQ5_9BACI</name>
<keyword evidence="5 6" id="KW-0472">Membrane</keyword>
<sequence length="158" mass="18114">MDEQQQDIRYAGFWRRFVAYLIDMVILSIPLLIITLAVFCIVAVQIDFSTNKVTINQFFSIGIGYLVIFFVDLILPILYFAWLESSKWQATIGKRVLGLKVIDTKGNPLTFWRALGRSFAMILSGIFYIGYIIAAFTERKQTLHDMIAGTSVIMDERN</sequence>
<evidence type="ECO:0000313" key="11">
    <source>
        <dbReference type="Proteomes" id="UP000476934"/>
    </source>
</evidence>
<feature type="transmembrane region" description="Helical" evidence="6">
    <location>
        <begin position="58"/>
        <end position="82"/>
    </location>
</feature>
<dbReference type="Proteomes" id="UP000030588">
    <property type="component" value="Unassembled WGS sequence"/>
</dbReference>
<evidence type="ECO:0000313" key="9">
    <source>
        <dbReference type="EMBL" id="NEY18720.1"/>
    </source>
</evidence>
<evidence type="ECO:0000256" key="6">
    <source>
        <dbReference type="SAM" id="Phobius"/>
    </source>
</evidence>
<reference evidence="9 11" key="3">
    <citation type="submission" date="2020-03" db="EMBL/GenBank/DDBJ databases">
        <title>Bacillus aquiflavi sp. nov., isolated from yellow water of strong flavor Chinese baijiu in Yibin region of China.</title>
        <authorList>
            <person name="Xie J."/>
        </authorList>
    </citation>
    <scope>NUCLEOTIDE SEQUENCE [LARGE SCALE GENOMIC DNA]</scope>
    <source>
        <strain evidence="9 11">Gsoil 114</strain>
    </source>
</reference>
<comment type="caution">
    <text evidence="8">The sequence shown here is derived from an EMBL/GenBank/DDBJ whole genome shotgun (WGS) entry which is preliminary data.</text>
</comment>
<dbReference type="RefSeq" id="WP_025731534.1">
    <property type="nucleotide sequence ID" value="NZ_JAAIWK010000002.1"/>
</dbReference>
<organism evidence="8 10">
    <name type="scientific">Heyndrickxia ginsengihumi</name>
    <dbReference type="NCBI Taxonomy" id="363870"/>
    <lineage>
        <taxon>Bacteria</taxon>
        <taxon>Bacillati</taxon>
        <taxon>Bacillota</taxon>
        <taxon>Bacilli</taxon>
        <taxon>Bacillales</taxon>
        <taxon>Bacillaceae</taxon>
        <taxon>Heyndrickxia</taxon>
    </lineage>
</organism>
<dbReference type="EMBL" id="JRUN01000039">
    <property type="protein sequence ID" value="KHD84882.1"/>
    <property type="molecule type" value="Genomic_DNA"/>
</dbReference>
<dbReference type="GO" id="GO:0005886">
    <property type="term" value="C:plasma membrane"/>
    <property type="evidence" value="ECO:0007669"/>
    <property type="project" value="UniProtKB-SubCell"/>
</dbReference>
<evidence type="ECO:0000256" key="5">
    <source>
        <dbReference type="ARBA" id="ARBA00023136"/>
    </source>
</evidence>
<evidence type="ECO:0000256" key="2">
    <source>
        <dbReference type="ARBA" id="ARBA00022475"/>
    </source>
</evidence>
<dbReference type="OrthoDB" id="9793824at2"/>
<evidence type="ECO:0000313" key="10">
    <source>
        <dbReference type="Proteomes" id="UP000030588"/>
    </source>
</evidence>
<evidence type="ECO:0000256" key="3">
    <source>
        <dbReference type="ARBA" id="ARBA00022692"/>
    </source>
</evidence>
<dbReference type="InterPro" id="IPR010432">
    <property type="entry name" value="RDD"/>
</dbReference>
<reference evidence="9 11" key="2">
    <citation type="submission" date="2020-02" db="EMBL/GenBank/DDBJ databases">
        <authorList>
            <person name="Feng H."/>
        </authorList>
    </citation>
    <scope>NUCLEOTIDE SEQUENCE [LARGE SCALE GENOMIC DNA]</scope>
    <source>
        <strain evidence="9 11">Gsoil 114</strain>
    </source>
</reference>
<feature type="transmembrane region" description="Helical" evidence="6">
    <location>
        <begin position="20"/>
        <end position="46"/>
    </location>
</feature>